<evidence type="ECO:0000256" key="4">
    <source>
        <dbReference type="ARBA" id="ARBA00022801"/>
    </source>
</evidence>
<dbReference type="AlphaFoldDB" id="A0A9D4SYG8"/>
<keyword evidence="6" id="KW-0539">Nucleus</keyword>
<keyword evidence="9" id="KW-1185">Reference proteome</keyword>
<dbReference type="GO" id="GO:0016788">
    <property type="term" value="F:hydrolase activity, acting on ester bonds"/>
    <property type="evidence" value="ECO:0007669"/>
    <property type="project" value="TreeGrafter"/>
</dbReference>
<dbReference type="InterPro" id="IPR046938">
    <property type="entry name" value="DNA_clamp_sf"/>
</dbReference>
<dbReference type="PANTHER" id="PTHR13204:SF1">
    <property type="entry name" value="ESTER HYDROLASE C11ORF54"/>
    <property type="match status" value="1"/>
</dbReference>
<comment type="caution">
    <text evidence="8">The sequence shown here is derived from an EMBL/GenBank/DDBJ whole genome shotgun (WGS) entry which is preliminary data.</text>
</comment>
<dbReference type="VEuPathDB" id="VectorBase:RSAN_029541"/>
<keyword evidence="4" id="KW-0378">Hydrolase</keyword>
<evidence type="ECO:0000256" key="3">
    <source>
        <dbReference type="ARBA" id="ARBA00022723"/>
    </source>
</evidence>
<evidence type="ECO:0000313" key="9">
    <source>
        <dbReference type="Proteomes" id="UP000821837"/>
    </source>
</evidence>
<keyword evidence="3" id="KW-0479">Metal-binding</keyword>
<evidence type="ECO:0000259" key="7">
    <source>
        <dbReference type="SMART" id="SM01168"/>
    </source>
</evidence>
<accession>A0A9D4SYG8</accession>
<dbReference type="InterPro" id="IPR015021">
    <property type="entry name" value="C11orf54_DUF1907"/>
</dbReference>
<evidence type="ECO:0000313" key="8">
    <source>
        <dbReference type="EMBL" id="KAH7956903.1"/>
    </source>
</evidence>
<proteinExistence type="predicted"/>
<dbReference type="Pfam" id="PF02144">
    <property type="entry name" value="Rad1"/>
    <property type="match status" value="1"/>
</dbReference>
<dbReference type="GO" id="GO:0005634">
    <property type="term" value="C:nucleus"/>
    <property type="evidence" value="ECO:0007669"/>
    <property type="project" value="UniProtKB-SubCell"/>
</dbReference>
<dbReference type="Pfam" id="PF08925">
    <property type="entry name" value="DUF1907"/>
    <property type="match status" value="2"/>
</dbReference>
<dbReference type="InterPro" id="IPR003011">
    <property type="entry name" value="Cell_cycle_checkpoint_Rad1"/>
</dbReference>
<reference evidence="8" key="1">
    <citation type="journal article" date="2020" name="Cell">
        <title>Large-Scale Comparative Analyses of Tick Genomes Elucidate Their Genetic Diversity and Vector Capacities.</title>
        <authorList>
            <consortium name="Tick Genome and Microbiome Consortium (TIGMIC)"/>
            <person name="Jia N."/>
            <person name="Wang J."/>
            <person name="Shi W."/>
            <person name="Du L."/>
            <person name="Sun Y."/>
            <person name="Zhan W."/>
            <person name="Jiang J.F."/>
            <person name="Wang Q."/>
            <person name="Zhang B."/>
            <person name="Ji P."/>
            <person name="Bell-Sakyi L."/>
            <person name="Cui X.M."/>
            <person name="Yuan T.T."/>
            <person name="Jiang B.G."/>
            <person name="Yang W.F."/>
            <person name="Lam T.T."/>
            <person name="Chang Q.C."/>
            <person name="Ding S.J."/>
            <person name="Wang X.J."/>
            <person name="Zhu J.G."/>
            <person name="Ruan X.D."/>
            <person name="Zhao L."/>
            <person name="Wei J.T."/>
            <person name="Ye R.Z."/>
            <person name="Que T.C."/>
            <person name="Du C.H."/>
            <person name="Zhou Y.H."/>
            <person name="Cheng J.X."/>
            <person name="Dai P.F."/>
            <person name="Guo W.B."/>
            <person name="Han X.H."/>
            <person name="Huang E.J."/>
            <person name="Li L.F."/>
            <person name="Wei W."/>
            <person name="Gao Y.C."/>
            <person name="Liu J.Z."/>
            <person name="Shao H.Z."/>
            <person name="Wang X."/>
            <person name="Wang C.C."/>
            <person name="Yang T.C."/>
            <person name="Huo Q.B."/>
            <person name="Li W."/>
            <person name="Chen H.Y."/>
            <person name="Chen S.E."/>
            <person name="Zhou L.G."/>
            <person name="Ni X.B."/>
            <person name="Tian J.H."/>
            <person name="Sheng Y."/>
            <person name="Liu T."/>
            <person name="Pan Y.S."/>
            <person name="Xia L.Y."/>
            <person name="Li J."/>
            <person name="Zhao F."/>
            <person name="Cao W.C."/>
        </authorList>
    </citation>
    <scope>NUCLEOTIDE SEQUENCE</scope>
    <source>
        <strain evidence="8">Rsan-2018</strain>
    </source>
</reference>
<dbReference type="PRINTS" id="PR01246">
    <property type="entry name" value="RAD1REPAIR"/>
</dbReference>
<evidence type="ECO:0000256" key="2">
    <source>
        <dbReference type="ARBA" id="ARBA00011245"/>
    </source>
</evidence>
<sequence length="514" mass="56719">MSQDQTSLAEVEYAFIAKLDNAKDLSQLLRAISIKEVATVEINDMGIRECLTMFGAMGGPVSTRLCYGGQGNPLVMFLEESGVVTDCKIRTLESEGVVNFDLSRDNVINVVILKSESIKEVWSELDISSEDMEVFISPNDPYFRLSTFGAAGTVEVAYSKDSDFMESFQCKTEQRNTYKINLMKQCIKALNLSSKVAIRTDQLGLICFQFLIRTEEGTATFVEYYMPTSKVAKHQLHCPSLEDVAKVLNDGLKSTFEHVEVSVVDCPDLKEKPFMLASEGICGKPCLADVGGVPYLVPIVQKDKIYNLEQVVKQTNVPDPLVIGAGAGPFNVVGVNSEDGSYELGRFTTSCCEFGLMANLMISEGKPGKVIRVSAKKRMGADNFVTAMRKALAAHYGSNPVGLGGAFLLAKGKAKLHVMPKFSTAPLLTNEAMNSWLKFFEMDAPLVCLSVFVSHDPGWDLRIEHTHCFSDHKQGGHYHYDTTPEEVEYLGYFNVAECMFRIDAPVSTHQIGRD</sequence>
<evidence type="ECO:0000256" key="1">
    <source>
        <dbReference type="ARBA" id="ARBA00004123"/>
    </source>
</evidence>
<dbReference type="GO" id="GO:0000077">
    <property type="term" value="P:DNA damage checkpoint signaling"/>
    <property type="evidence" value="ECO:0007669"/>
    <property type="project" value="InterPro"/>
</dbReference>
<evidence type="ECO:0000256" key="5">
    <source>
        <dbReference type="ARBA" id="ARBA00022833"/>
    </source>
</evidence>
<dbReference type="EMBL" id="JABSTV010001250">
    <property type="protein sequence ID" value="KAH7956903.1"/>
    <property type="molecule type" value="Genomic_DNA"/>
</dbReference>
<evidence type="ECO:0000256" key="6">
    <source>
        <dbReference type="ARBA" id="ARBA00023242"/>
    </source>
</evidence>
<dbReference type="PANTHER" id="PTHR13204">
    <property type="entry name" value="PTD012 PROTEIN"/>
    <property type="match status" value="1"/>
</dbReference>
<gene>
    <name evidence="8" type="ORF">HPB52_013503</name>
</gene>
<keyword evidence="5" id="KW-0862">Zinc</keyword>
<dbReference type="Proteomes" id="UP000821837">
    <property type="component" value="Unassembled WGS sequence"/>
</dbReference>
<protein>
    <recommendedName>
        <fullName evidence="7">DUF1907 domain-containing protein</fullName>
    </recommendedName>
</protein>
<name>A0A9D4SYG8_RHISA</name>
<dbReference type="SMART" id="SM01168">
    <property type="entry name" value="DUF1907"/>
    <property type="match status" value="1"/>
</dbReference>
<organism evidence="8 9">
    <name type="scientific">Rhipicephalus sanguineus</name>
    <name type="common">Brown dog tick</name>
    <name type="synonym">Ixodes sanguineus</name>
    <dbReference type="NCBI Taxonomy" id="34632"/>
    <lineage>
        <taxon>Eukaryota</taxon>
        <taxon>Metazoa</taxon>
        <taxon>Ecdysozoa</taxon>
        <taxon>Arthropoda</taxon>
        <taxon>Chelicerata</taxon>
        <taxon>Arachnida</taxon>
        <taxon>Acari</taxon>
        <taxon>Parasitiformes</taxon>
        <taxon>Ixodida</taxon>
        <taxon>Ixodoidea</taxon>
        <taxon>Ixodidae</taxon>
        <taxon>Rhipicephalinae</taxon>
        <taxon>Rhipicephalus</taxon>
        <taxon>Rhipicephalus</taxon>
    </lineage>
</organism>
<comment type="subunit">
    <text evidence="2">Monomer.</text>
</comment>
<dbReference type="GO" id="GO:0008270">
    <property type="term" value="F:zinc ion binding"/>
    <property type="evidence" value="ECO:0007669"/>
    <property type="project" value="TreeGrafter"/>
</dbReference>
<dbReference type="InterPro" id="IPR003021">
    <property type="entry name" value="Rad1_Rec1_Rad17"/>
</dbReference>
<dbReference type="Gene3D" id="3.70.10.10">
    <property type="match status" value="1"/>
</dbReference>
<reference evidence="8" key="2">
    <citation type="submission" date="2021-09" db="EMBL/GenBank/DDBJ databases">
        <authorList>
            <person name="Jia N."/>
            <person name="Wang J."/>
            <person name="Shi W."/>
            <person name="Du L."/>
            <person name="Sun Y."/>
            <person name="Zhan W."/>
            <person name="Jiang J."/>
            <person name="Wang Q."/>
            <person name="Zhang B."/>
            <person name="Ji P."/>
            <person name="Sakyi L.B."/>
            <person name="Cui X."/>
            <person name="Yuan T."/>
            <person name="Jiang B."/>
            <person name="Yang W."/>
            <person name="Lam T.T.-Y."/>
            <person name="Chang Q."/>
            <person name="Ding S."/>
            <person name="Wang X."/>
            <person name="Zhu J."/>
            <person name="Ruan X."/>
            <person name="Zhao L."/>
            <person name="Wei J."/>
            <person name="Que T."/>
            <person name="Du C."/>
            <person name="Cheng J."/>
            <person name="Dai P."/>
            <person name="Han X."/>
            <person name="Huang E."/>
            <person name="Gao Y."/>
            <person name="Liu J."/>
            <person name="Shao H."/>
            <person name="Ye R."/>
            <person name="Li L."/>
            <person name="Wei W."/>
            <person name="Wang X."/>
            <person name="Wang C."/>
            <person name="Huo Q."/>
            <person name="Li W."/>
            <person name="Guo W."/>
            <person name="Chen H."/>
            <person name="Chen S."/>
            <person name="Zhou L."/>
            <person name="Zhou L."/>
            <person name="Ni X."/>
            <person name="Tian J."/>
            <person name="Zhou Y."/>
            <person name="Sheng Y."/>
            <person name="Liu T."/>
            <person name="Pan Y."/>
            <person name="Xia L."/>
            <person name="Li J."/>
            <person name="Zhao F."/>
            <person name="Cao W."/>
        </authorList>
    </citation>
    <scope>NUCLEOTIDE SEQUENCE</scope>
    <source>
        <strain evidence="8">Rsan-2018</strain>
        <tissue evidence="8">Larvae</tissue>
    </source>
</reference>
<dbReference type="CDD" id="cd17298">
    <property type="entry name" value="DUF1907"/>
    <property type="match status" value="1"/>
</dbReference>
<dbReference type="SUPFAM" id="SSF117856">
    <property type="entry name" value="AF0104/ALDC/Ptd012-like"/>
    <property type="match status" value="1"/>
</dbReference>
<feature type="domain" description="DUF1907" evidence="7">
    <location>
        <begin position="247"/>
        <end position="502"/>
    </location>
</feature>
<comment type="subcellular location">
    <subcellularLocation>
        <location evidence="1">Nucleus</location>
    </subcellularLocation>
</comment>
<dbReference type="SUPFAM" id="SSF55979">
    <property type="entry name" value="DNA clamp"/>
    <property type="match status" value="1"/>
</dbReference>
<dbReference type="VEuPathDB" id="VectorBase:RSAN_055146"/>